<dbReference type="PANTHER" id="PTHR33083">
    <property type="entry name" value="EXPRESSED PROTEIN"/>
    <property type="match status" value="1"/>
</dbReference>
<dbReference type="PANTHER" id="PTHR33083:SF49">
    <property type="entry name" value="SENESCENCE REGULATOR"/>
    <property type="match status" value="1"/>
</dbReference>
<dbReference type="Pfam" id="PF04520">
    <property type="entry name" value="Senescence_reg"/>
    <property type="match status" value="1"/>
</dbReference>
<dbReference type="EMBL" id="JAMFTS010000005">
    <property type="protein sequence ID" value="KAJ4749689.1"/>
    <property type="molecule type" value="Genomic_DNA"/>
</dbReference>
<evidence type="ECO:0000313" key="2">
    <source>
        <dbReference type="EMBL" id="KAJ4749689.1"/>
    </source>
</evidence>
<proteinExistence type="inferred from homology"/>
<gene>
    <name evidence="2" type="ORF">LUZ62_084094</name>
</gene>
<name>A0AAV8C3H0_9POAL</name>
<dbReference type="AlphaFoldDB" id="A0AAV8C3H0"/>
<comment type="caution">
    <text evidence="2">The sequence shown here is derived from an EMBL/GenBank/DDBJ whole genome shotgun (WGS) entry which is preliminary data.</text>
</comment>
<comment type="similarity">
    <text evidence="1">Belongs to the senescence regulator S40 family.</text>
</comment>
<organism evidence="2 3">
    <name type="scientific">Rhynchospora pubera</name>
    <dbReference type="NCBI Taxonomy" id="906938"/>
    <lineage>
        <taxon>Eukaryota</taxon>
        <taxon>Viridiplantae</taxon>
        <taxon>Streptophyta</taxon>
        <taxon>Embryophyta</taxon>
        <taxon>Tracheophyta</taxon>
        <taxon>Spermatophyta</taxon>
        <taxon>Magnoliopsida</taxon>
        <taxon>Liliopsida</taxon>
        <taxon>Poales</taxon>
        <taxon>Cyperaceae</taxon>
        <taxon>Cyperoideae</taxon>
        <taxon>Rhynchosporeae</taxon>
        <taxon>Rhynchospora</taxon>
    </lineage>
</organism>
<protein>
    <submittedName>
        <fullName evidence="2">Uncharacterized protein</fullName>
    </submittedName>
</protein>
<keyword evidence="3" id="KW-1185">Reference proteome</keyword>
<accession>A0AAV8C3H0</accession>
<reference evidence="2" key="1">
    <citation type="submission" date="2022-08" db="EMBL/GenBank/DDBJ databases">
        <authorList>
            <person name="Marques A."/>
        </authorList>
    </citation>
    <scope>NUCLEOTIDE SEQUENCE</scope>
    <source>
        <strain evidence="2">RhyPub2mFocal</strain>
        <tissue evidence="2">Leaves</tissue>
    </source>
</reference>
<sequence length="140" mass="15647">MEEFFEEDILWPHHESQEENCSTEVDPHPAITPSEHTISPPILIPSKVTVSQSWTAGFNYNGTGLNMQDYDDDDDGDDYDGTHGTLGKGMRIVPPHLLIHRRNTDKMALSVCEGNGRTLKGRDLTVTPDSILRLTGFPEK</sequence>
<evidence type="ECO:0000256" key="1">
    <source>
        <dbReference type="ARBA" id="ARBA00034773"/>
    </source>
</evidence>
<dbReference type="Proteomes" id="UP001140206">
    <property type="component" value="Chromosome 5"/>
</dbReference>
<dbReference type="InterPro" id="IPR007608">
    <property type="entry name" value="Senescence_reg_S40"/>
</dbReference>
<dbReference type="GO" id="GO:0010150">
    <property type="term" value="P:leaf senescence"/>
    <property type="evidence" value="ECO:0007669"/>
    <property type="project" value="UniProtKB-ARBA"/>
</dbReference>
<evidence type="ECO:0000313" key="3">
    <source>
        <dbReference type="Proteomes" id="UP001140206"/>
    </source>
</evidence>